<reference evidence="2" key="1">
    <citation type="submission" date="2018-05" db="EMBL/GenBank/DDBJ databases">
        <authorList>
            <person name="Lanie J.A."/>
            <person name="Ng W.-L."/>
            <person name="Kazmierczak K.M."/>
            <person name="Andrzejewski T.M."/>
            <person name="Davidsen T.M."/>
            <person name="Wayne K.J."/>
            <person name="Tettelin H."/>
            <person name="Glass J.I."/>
            <person name="Rusch D."/>
            <person name="Podicherti R."/>
            <person name="Tsui H.-C.T."/>
            <person name="Winkler M.E."/>
        </authorList>
    </citation>
    <scope>NUCLEOTIDE SEQUENCE</scope>
</reference>
<dbReference type="EMBL" id="UINC01040449">
    <property type="protein sequence ID" value="SVB40340.1"/>
    <property type="molecule type" value="Genomic_DNA"/>
</dbReference>
<dbReference type="NCBIfam" id="NF041940">
    <property type="entry name" value="choice_anch_X"/>
    <property type="match status" value="1"/>
</dbReference>
<feature type="non-terminal residue" evidence="2">
    <location>
        <position position="1"/>
    </location>
</feature>
<gene>
    <name evidence="2" type="ORF">METZ01_LOCUS193194</name>
</gene>
<sequence>IWTALITYDGLDHGMMDASVVIDDFWVSVEEQASIEITNAAPRMISLVFTPDTARRGDTVDVSVTALDGHGIDSVGIDLLSAGGALSVLSESDGIWRGQFVVPDGISPGERSIPVRITDGDGETVMAVHTYPNGFPVDAPMLTIENEAPSVSSVSVLRSGEAAETIHVPYSGDALTHTLEATIDDPDGISSAQAKIGRLAPIGSSDVWLLMVDDGTNGDRVAGDGVYTLQFDVRTSLPEGNISIQIRATDTYLSTTPTVEQGHTLELEKLGSGGGGGSWFSDNSTTLVFVALGLLLIVGITAIAISVRKSDTEW</sequence>
<accession>A0A382DPG9</accession>
<evidence type="ECO:0000256" key="1">
    <source>
        <dbReference type="SAM" id="Phobius"/>
    </source>
</evidence>
<organism evidence="2">
    <name type="scientific">marine metagenome</name>
    <dbReference type="NCBI Taxonomy" id="408172"/>
    <lineage>
        <taxon>unclassified sequences</taxon>
        <taxon>metagenomes</taxon>
        <taxon>ecological metagenomes</taxon>
    </lineage>
</organism>
<evidence type="ECO:0000313" key="2">
    <source>
        <dbReference type="EMBL" id="SVB40340.1"/>
    </source>
</evidence>
<name>A0A382DPG9_9ZZZZ</name>
<keyword evidence="1" id="KW-0472">Membrane</keyword>
<feature type="transmembrane region" description="Helical" evidence="1">
    <location>
        <begin position="287"/>
        <end position="307"/>
    </location>
</feature>
<dbReference type="AlphaFoldDB" id="A0A382DPG9"/>
<protein>
    <submittedName>
        <fullName evidence="2">Uncharacterized protein</fullName>
    </submittedName>
</protein>
<keyword evidence="1" id="KW-0812">Transmembrane</keyword>
<proteinExistence type="predicted"/>
<keyword evidence="1" id="KW-1133">Transmembrane helix</keyword>